<name>A0A4R5PEV3_9MYCO</name>
<protein>
    <submittedName>
        <fullName evidence="1">Uncharacterized protein</fullName>
    </submittedName>
</protein>
<dbReference type="AlphaFoldDB" id="A0A4R5PEV3"/>
<dbReference type="EMBL" id="RXLR01000010">
    <property type="protein sequence ID" value="TDH23873.1"/>
    <property type="molecule type" value="Genomic_DNA"/>
</dbReference>
<evidence type="ECO:0000313" key="2">
    <source>
        <dbReference type="Proteomes" id="UP000295627"/>
    </source>
</evidence>
<proteinExistence type="predicted"/>
<sequence>MTSFTPPLVPPLVPPMAPEKASTRTFTYGGMSIGASTGDHGAIDGTDALSEAALERRVARIPRHVRQTLDGEVADALLDLLDAAGVHSTSSLEANLRAVQVWLFARDGGNHRHSALQWASATAIVNTLRYTTDMSHSWLRGPDVIEWAGPCEGDIPLLVLVMAAMGYSHLAWTVWDAWNGDGLKTPAEFYPWVLDTPDDVSPVQTIWMR</sequence>
<dbReference type="RefSeq" id="WP_078334891.1">
    <property type="nucleotide sequence ID" value="NZ_MAFQ01000008.1"/>
</dbReference>
<reference evidence="1 2" key="1">
    <citation type="journal article" date="2019" name="Sci. Rep.">
        <title>Extended insight into the Mycobacterium chelonae-abscessus complex through whole genome sequencing of Mycobacterium salmoniphilum outbreak and Mycobacterium salmoniphilum-like strains.</title>
        <authorList>
            <person name="Behra P.R.K."/>
            <person name="Das S."/>
            <person name="Pettersson B.M.F."/>
            <person name="Shirreff L."/>
            <person name="DuCote T."/>
            <person name="Jacobsson K.G."/>
            <person name="Ennis D.G."/>
            <person name="Kirsebom L.A."/>
        </authorList>
    </citation>
    <scope>NUCLEOTIDE SEQUENCE [LARGE SCALE GENOMIC DNA]</scope>
    <source>
        <strain evidence="1 2">DSM 45524</strain>
    </source>
</reference>
<accession>A0A4R5PEV3</accession>
<dbReference type="Proteomes" id="UP000295627">
    <property type="component" value="Unassembled WGS sequence"/>
</dbReference>
<organism evidence="1 2">
    <name type="scientific">Mycobacteroides franklinii</name>
    <dbReference type="NCBI Taxonomy" id="948102"/>
    <lineage>
        <taxon>Bacteria</taxon>
        <taxon>Bacillati</taxon>
        <taxon>Actinomycetota</taxon>
        <taxon>Actinomycetes</taxon>
        <taxon>Mycobacteriales</taxon>
        <taxon>Mycobacteriaceae</taxon>
        <taxon>Mycobacteroides</taxon>
    </lineage>
</organism>
<gene>
    <name evidence="1" type="ORF">EJ571_06445</name>
</gene>
<comment type="caution">
    <text evidence="1">The sequence shown here is derived from an EMBL/GenBank/DDBJ whole genome shotgun (WGS) entry which is preliminary data.</text>
</comment>
<evidence type="ECO:0000313" key="1">
    <source>
        <dbReference type="EMBL" id="TDH23873.1"/>
    </source>
</evidence>